<dbReference type="Proteomes" id="UP000297737">
    <property type="component" value="Unassembled WGS sequence"/>
</dbReference>
<dbReference type="InterPro" id="IPR018661">
    <property type="entry name" value="DUF2093"/>
</dbReference>
<name>A0A4Y9EPP2_9SPHN</name>
<dbReference type="EMBL" id="SIHO01000002">
    <property type="protein sequence ID" value="TFU03843.1"/>
    <property type="molecule type" value="Genomic_DNA"/>
</dbReference>
<protein>
    <submittedName>
        <fullName evidence="1">DUF2093 domain-containing protein</fullName>
    </submittedName>
</protein>
<gene>
    <name evidence="1" type="ORF">EUV02_07355</name>
</gene>
<dbReference type="AlphaFoldDB" id="A0A4Y9EPP2"/>
<sequence>MNTTANGRPARLRYLSGSFHVVAPGDYVVCAVTGTPIPLANLRYWSAEFQEAYVNAEAAVKRHSEMRDLGKI</sequence>
<evidence type="ECO:0000313" key="1">
    <source>
        <dbReference type="EMBL" id="TFU03843.1"/>
    </source>
</evidence>
<organism evidence="1 2">
    <name type="scientific">Glacieibacterium arshaanense</name>
    <dbReference type="NCBI Taxonomy" id="2511025"/>
    <lineage>
        <taxon>Bacteria</taxon>
        <taxon>Pseudomonadati</taxon>
        <taxon>Pseudomonadota</taxon>
        <taxon>Alphaproteobacteria</taxon>
        <taxon>Sphingomonadales</taxon>
        <taxon>Sphingosinicellaceae</taxon>
        <taxon>Glacieibacterium</taxon>
    </lineage>
</organism>
<reference evidence="1 2" key="1">
    <citation type="submission" date="2019-02" db="EMBL/GenBank/DDBJ databases">
        <title>Polymorphobacter sp. isolated from the lake at the Tibet of China.</title>
        <authorList>
            <person name="Li A."/>
        </authorList>
    </citation>
    <scope>NUCLEOTIDE SEQUENCE [LARGE SCALE GENOMIC DNA]</scope>
    <source>
        <strain evidence="1 2">DJ1R-1</strain>
    </source>
</reference>
<comment type="caution">
    <text evidence="1">The sequence shown here is derived from an EMBL/GenBank/DDBJ whole genome shotgun (WGS) entry which is preliminary data.</text>
</comment>
<accession>A0A4Y9EPP2</accession>
<proteinExistence type="predicted"/>
<evidence type="ECO:0000313" key="2">
    <source>
        <dbReference type="Proteomes" id="UP000297737"/>
    </source>
</evidence>
<dbReference type="Pfam" id="PF09866">
    <property type="entry name" value="DUF2093"/>
    <property type="match status" value="1"/>
</dbReference>
<dbReference type="OrthoDB" id="9801906at2"/>
<keyword evidence="2" id="KW-1185">Reference proteome</keyword>